<evidence type="ECO:0000259" key="11">
    <source>
        <dbReference type="Pfam" id="PF04313"/>
    </source>
</evidence>
<dbReference type="GO" id="GO:0003677">
    <property type="term" value="F:DNA binding"/>
    <property type="evidence" value="ECO:0007669"/>
    <property type="project" value="UniProtKB-KW"/>
</dbReference>
<dbReference type="PANTHER" id="PTHR30195">
    <property type="entry name" value="TYPE I SITE-SPECIFIC DEOXYRIBONUCLEASE PROTEIN SUBUNIT M AND R"/>
    <property type="match status" value="1"/>
</dbReference>
<reference evidence="13" key="1">
    <citation type="submission" date="2018-08" db="EMBL/GenBank/DDBJ databases">
        <authorList>
            <person name="Liu Z.-W."/>
            <person name="Du Z.-J."/>
        </authorList>
    </citation>
    <scope>NUCLEOTIDE SEQUENCE [LARGE SCALE GENOMIC DNA]</scope>
    <source>
        <strain evidence="13">H4X</strain>
    </source>
</reference>
<dbReference type="RefSeq" id="WP_115567769.1">
    <property type="nucleotide sequence ID" value="NZ_QRGR01000031.1"/>
</dbReference>
<feature type="domain" description="Restriction endonuclease type I HsdR N-terminal" evidence="11">
    <location>
        <begin position="33"/>
        <end position="84"/>
    </location>
</feature>
<dbReference type="InterPro" id="IPR007409">
    <property type="entry name" value="Restrct_endonuc_type1_HsdR_N"/>
</dbReference>
<evidence type="ECO:0000256" key="9">
    <source>
        <dbReference type="ARBA" id="ARBA00022840"/>
    </source>
</evidence>
<evidence type="ECO:0000256" key="6">
    <source>
        <dbReference type="ARBA" id="ARBA00022747"/>
    </source>
</evidence>
<evidence type="ECO:0000313" key="12">
    <source>
        <dbReference type="EMBL" id="RDV12960.1"/>
    </source>
</evidence>
<proteinExistence type="inferred from homology"/>
<evidence type="ECO:0000256" key="8">
    <source>
        <dbReference type="ARBA" id="ARBA00022801"/>
    </source>
</evidence>
<keyword evidence="4" id="KW-0540">Nuclease</keyword>
<evidence type="ECO:0000256" key="2">
    <source>
        <dbReference type="ARBA" id="ARBA00008598"/>
    </source>
</evidence>
<keyword evidence="9" id="KW-0067">ATP-binding</keyword>
<dbReference type="GO" id="GO:0009307">
    <property type="term" value="P:DNA restriction-modification system"/>
    <property type="evidence" value="ECO:0007669"/>
    <property type="project" value="UniProtKB-KW"/>
</dbReference>
<protein>
    <recommendedName>
        <fullName evidence="3">type I site-specific deoxyribonuclease</fullName>
        <ecNumber evidence="3">3.1.21.3</ecNumber>
    </recommendedName>
</protein>
<comment type="similarity">
    <text evidence="2">Belongs to the HsdR family.</text>
</comment>
<dbReference type="EMBL" id="QRGR01000031">
    <property type="protein sequence ID" value="RDV12960.1"/>
    <property type="molecule type" value="Genomic_DNA"/>
</dbReference>
<accession>A0A3D8L6C4</accession>
<organism evidence="12 13">
    <name type="scientific">Pontibacter diazotrophicus</name>
    <dbReference type="NCBI Taxonomy" id="1400979"/>
    <lineage>
        <taxon>Bacteria</taxon>
        <taxon>Pseudomonadati</taxon>
        <taxon>Bacteroidota</taxon>
        <taxon>Cytophagia</taxon>
        <taxon>Cytophagales</taxon>
        <taxon>Hymenobacteraceae</taxon>
        <taxon>Pontibacter</taxon>
    </lineage>
</organism>
<keyword evidence="8" id="KW-0378">Hydrolase</keyword>
<evidence type="ECO:0000256" key="4">
    <source>
        <dbReference type="ARBA" id="ARBA00022722"/>
    </source>
</evidence>
<name>A0A3D8L6C4_9BACT</name>
<evidence type="ECO:0000256" key="7">
    <source>
        <dbReference type="ARBA" id="ARBA00022759"/>
    </source>
</evidence>
<keyword evidence="5" id="KW-0547">Nucleotide-binding</keyword>
<evidence type="ECO:0000256" key="1">
    <source>
        <dbReference type="ARBA" id="ARBA00000851"/>
    </source>
</evidence>
<dbReference type="Gene3D" id="3.90.1570.50">
    <property type="match status" value="1"/>
</dbReference>
<dbReference type="CDD" id="cd22332">
    <property type="entry name" value="HsdR_N"/>
    <property type="match status" value="1"/>
</dbReference>
<evidence type="ECO:0000256" key="3">
    <source>
        <dbReference type="ARBA" id="ARBA00012654"/>
    </source>
</evidence>
<dbReference type="GO" id="GO:0009035">
    <property type="term" value="F:type I site-specific deoxyribonuclease activity"/>
    <property type="evidence" value="ECO:0007669"/>
    <property type="project" value="UniProtKB-EC"/>
</dbReference>
<comment type="catalytic activity">
    <reaction evidence="1">
        <text>Endonucleolytic cleavage of DNA to give random double-stranded fragments with terminal 5'-phosphates, ATP is simultaneously hydrolyzed.</text>
        <dbReference type="EC" id="3.1.21.3"/>
    </reaction>
</comment>
<dbReference type="AlphaFoldDB" id="A0A3D8L6C4"/>
<comment type="caution">
    <text evidence="12">The sequence shown here is derived from an EMBL/GenBank/DDBJ whole genome shotgun (WGS) entry which is preliminary data.</text>
</comment>
<evidence type="ECO:0000256" key="5">
    <source>
        <dbReference type="ARBA" id="ARBA00022741"/>
    </source>
</evidence>
<keyword evidence="13" id="KW-1185">Reference proteome</keyword>
<evidence type="ECO:0000313" key="13">
    <source>
        <dbReference type="Proteomes" id="UP000256708"/>
    </source>
</evidence>
<evidence type="ECO:0000256" key="10">
    <source>
        <dbReference type="ARBA" id="ARBA00023125"/>
    </source>
</evidence>
<dbReference type="EC" id="3.1.21.3" evidence="3"/>
<keyword evidence="10" id="KW-0238">DNA-binding</keyword>
<dbReference type="Proteomes" id="UP000256708">
    <property type="component" value="Unassembled WGS sequence"/>
</dbReference>
<keyword evidence="7" id="KW-0255">Endonuclease</keyword>
<dbReference type="GO" id="GO:0005524">
    <property type="term" value="F:ATP binding"/>
    <property type="evidence" value="ECO:0007669"/>
    <property type="project" value="UniProtKB-KW"/>
</dbReference>
<keyword evidence="6" id="KW-0680">Restriction system</keyword>
<gene>
    <name evidence="12" type="ORF">DXT99_22085</name>
</gene>
<dbReference type="Pfam" id="PF04313">
    <property type="entry name" value="HSDR_N"/>
    <property type="match status" value="1"/>
</dbReference>
<dbReference type="PANTHER" id="PTHR30195:SF15">
    <property type="entry name" value="TYPE I RESTRICTION ENZYME HINDI ENDONUCLEASE SUBUNIT"/>
    <property type="match status" value="1"/>
</dbReference>
<sequence>MQYRDLADGKFRDGLKELKDDTGKDHFGHFYPIAYDAVSQNEFLVVNQFSIEGKNKHRPDLLLFVNGLPLVLFEFKNRFDANATIEKLSTGQDHENGVQ</sequence>
<dbReference type="InterPro" id="IPR051268">
    <property type="entry name" value="Type-I_R_enzyme_R_subunit"/>
</dbReference>